<organism evidence="1 2">
    <name type="scientific">Pseudomassariella vexata</name>
    <dbReference type="NCBI Taxonomy" id="1141098"/>
    <lineage>
        <taxon>Eukaryota</taxon>
        <taxon>Fungi</taxon>
        <taxon>Dikarya</taxon>
        <taxon>Ascomycota</taxon>
        <taxon>Pezizomycotina</taxon>
        <taxon>Sordariomycetes</taxon>
        <taxon>Xylariomycetidae</taxon>
        <taxon>Amphisphaeriales</taxon>
        <taxon>Pseudomassariaceae</taxon>
        <taxon>Pseudomassariella</taxon>
    </lineage>
</organism>
<protein>
    <submittedName>
        <fullName evidence="1">Uncharacterized protein</fullName>
    </submittedName>
</protein>
<evidence type="ECO:0000313" key="1">
    <source>
        <dbReference type="EMBL" id="ORY69528.1"/>
    </source>
</evidence>
<dbReference type="AlphaFoldDB" id="A0A1Y2ED71"/>
<reference evidence="1 2" key="1">
    <citation type="submission" date="2016-07" db="EMBL/GenBank/DDBJ databases">
        <title>Pervasive Adenine N6-methylation of Active Genes in Fungi.</title>
        <authorList>
            <consortium name="DOE Joint Genome Institute"/>
            <person name="Mondo S.J."/>
            <person name="Dannebaum R.O."/>
            <person name="Kuo R.C."/>
            <person name="Labutti K."/>
            <person name="Haridas S."/>
            <person name="Kuo A."/>
            <person name="Salamov A."/>
            <person name="Ahrendt S.R."/>
            <person name="Lipzen A."/>
            <person name="Sullivan W."/>
            <person name="Andreopoulos W.B."/>
            <person name="Clum A."/>
            <person name="Lindquist E."/>
            <person name="Daum C."/>
            <person name="Ramamoorthy G.K."/>
            <person name="Gryganskyi A."/>
            <person name="Culley D."/>
            <person name="Magnuson J.K."/>
            <person name="James T.Y."/>
            <person name="O'Malley M.A."/>
            <person name="Stajich J.E."/>
            <person name="Spatafora J.W."/>
            <person name="Visel A."/>
            <person name="Grigoriev I.V."/>
        </authorList>
    </citation>
    <scope>NUCLEOTIDE SEQUENCE [LARGE SCALE GENOMIC DNA]</scope>
    <source>
        <strain evidence="1 2">CBS 129021</strain>
    </source>
</reference>
<dbReference type="EMBL" id="MCFJ01000002">
    <property type="protein sequence ID" value="ORY69528.1"/>
    <property type="molecule type" value="Genomic_DNA"/>
</dbReference>
<accession>A0A1Y2ED71</accession>
<gene>
    <name evidence="1" type="ORF">BCR38DRAFT_471018</name>
</gene>
<dbReference type="RefSeq" id="XP_040719478.1">
    <property type="nucleotide sequence ID" value="XM_040862848.1"/>
</dbReference>
<comment type="caution">
    <text evidence="1">The sequence shown here is derived from an EMBL/GenBank/DDBJ whole genome shotgun (WGS) entry which is preliminary data.</text>
</comment>
<dbReference type="Proteomes" id="UP000193689">
    <property type="component" value="Unassembled WGS sequence"/>
</dbReference>
<sequence length="651" mass="75296">MRPFNRFPGTASFGANISALKQSICSPPCRCEDCQTGFYMEEEQWKPEFSYRRRLLDKEAEAITNDYIEHIAQNREYLAQRLQSRADLLMSRWRKRSTEKRQALLTEAAPDIALLSWTLPRYSYDPERKLIDARTLTRRRQLLAPWLNIEVLKNNPMVLYALLHYRVAYPPQDWAAFDCRQLTLSWACGWIDVDYSPKCVVMYGPRYGELVNWSEGPAHRSDILGFPRARLVLEVQGYIMAVLRSVVDKILEGADETLDPRALNWAALTGNAGFGHTGEVEFWSPYTNQAFSAPPKLELNYLLSLAKTRLDSTADHLWNLQCDVAYMRRYLKVLGDMTIFKLAEKEHAASRIADELLREVFDHFWWRWLEIECRHVAEIQHRFQDGIHPGHPLPTPYDRALSGLEIILVDQVIYRAQRLGGQIPFSKGFSRHWTLKRESGIPKGMSRLTRTTPTNTQESLENDQLDWILTQLQGHPGRQTHFEHSLLFNMLQSHLASNSREKSRLDERMYGILSDLSTCHEMLVAILLNRPQNKNGNMDDYSAEERGGWKRLRNHSKIAPQRDLEAAGSKLLDDFAATKLTGVPKSMKTLQCFRDAHVAMKEFWSSMRVIVKNMLANSAFSDHELRSLLNVMEANESPEYIKAMELKIRSY</sequence>
<keyword evidence="2" id="KW-1185">Reference proteome</keyword>
<proteinExistence type="predicted"/>
<evidence type="ECO:0000313" key="2">
    <source>
        <dbReference type="Proteomes" id="UP000193689"/>
    </source>
</evidence>
<name>A0A1Y2ED71_9PEZI</name>
<dbReference type="GeneID" id="63779060"/>
<dbReference type="OrthoDB" id="2922289at2759"/>
<dbReference type="STRING" id="1141098.A0A1Y2ED71"/>
<dbReference type="InParanoid" id="A0A1Y2ED71"/>